<sequence>MHASIACTRLITVLTSSSLFLFNPNKHSPPNPLISSIPTSTIFAADRLALFLSPPIQLDAVFLVENPPKTTVETNTVTSTISLKIPASSASSGATTTRAYSHPLLVRIALTSLAISAHNFLLDFRNTATFTSSLFLTATWAERCSSLMPNMTFWKLPYASAKWRKSSRRFSIHPGWRRQRDSRVCGSWMMSSR</sequence>
<dbReference type="Proteomes" id="UP001154282">
    <property type="component" value="Unassembled WGS sequence"/>
</dbReference>
<feature type="chain" id="PRO_5043572403" evidence="1">
    <location>
        <begin position="18"/>
        <end position="193"/>
    </location>
</feature>
<keyword evidence="3" id="KW-1185">Reference proteome</keyword>
<reference evidence="2" key="1">
    <citation type="submission" date="2022-08" db="EMBL/GenBank/DDBJ databases">
        <authorList>
            <person name="Gutierrez-Valencia J."/>
        </authorList>
    </citation>
    <scope>NUCLEOTIDE SEQUENCE</scope>
</reference>
<name>A0AAV0LKT0_9ROSI</name>
<proteinExistence type="predicted"/>
<accession>A0AAV0LKT0</accession>
<evidence type="ECO:0000313" key="2">
    <source>
        <dbReference type="EMBL" id="CAI0434960.1"/>
    </source>
</evidence>
<gene>
    <name evidence="2" type="ORF">LITE_LOCUS24500</name>
</gene>
<feature type="signal peptide" evidence="1">
    <location>
        <begin position="1"/>
        <end position="17"/>
    </location>
</feature>
<evidence type="ECO:0000313" key="3">
    <source>
        <dbReference type="Proteomes" id="UP001154282"/>
    </source>
</evidence>
<organism evidence="2 3">
    <name type="scientific">Linum tenue</name>
    <dbReference type="NCBI Taxonomy" id="586396"/>
    <lineage>
        <taxon>Eukaryota</taxon>
        <taxon>Viridiplantae</taxon>
        <taxon>Streptophyta</taxon>
        <taxon>Embryophyta</taxon>
        <taxon>Tracheophyta</taxon>
        <taxon>Spermatophyta</taxon>
        <taxon>Magnoliopsida</taxon>
        <taxon>eudicotyledons</taxon>
        <taxon>Gunneridae</taxon>
        <taxon>Pentapetalae</taxon>
        <taxon>rosids</taxon>
        <taxon>fabids</taxon>
        <taxon>Malpighiales</taxon>
        <taxon>Linaceae</taxon>
        <taxon>Linum</taxon>
    </lineage>
</organism>
<evidence type="ECO:0000256" key="1">
    <source>
        <dbReference type="SAM" id="SignalP"/>
    </source>
</evidence>
<keyword evidence="1" id="KW-0732">Signal</keyword>
<dbReference type="EMBL" id="CAMGYJ010000006">
    <property type="protein sequence ID" value="CAI0434960.1"/>
    <property type="molecule type" value="Genomic_DNA"/>
</dbReference>
<comment type="caution">
    <text evidence="2">The sequence shown here is derived from an EMBL/GenBank/DDBJ whole genome shotgun (WGS) entry which is preliminary data.</text>
</comment>
<dbReference type="AlphaFoldDB" id="A0AAV0LKT0"/>
<protein>
    <submittedName>
        <fullName evidence="2">Uncharacterized protein</fullName>
    </submittedName>
</protein>